<dbReference type="Gene3D" id="3.30.1050.10">
    <property type="entry name" value="SCP2 sterol-binding domain"/>
    <property type="match status" value="1"/>
</dbReference>
<evidence type="ECO:0000256" key="2">
    <source>
        <dbReference type="ARBA" id="ARBA00022771"/>
    </source>
</evidence>
<dbReference type="InterPro" id="IPR013083">
    <property type="entry name" value="Znf_RING/FYVE/PHD"/>
</dbReference>
<evidence type="ECO:0000256" key="4">
    <source>
        <dbReference type="PROSITE-ProRule" id="PRU00091"/>
    </source>
</evidence>
<sequence>MAFHAAKIRCQDLWALASGNSSPQAAFAQGKISVRGGFSALLELRPFIAELRSKLPASDLLPGGTWLPDSAANACMACDAAFTLFRRRHHCRSCGKLFCDRCSPWRAGPAARQCDECFRAKTEISAGAKQKDQGLVAEQMRLLEVRLEEVESAAAAREAEDFLGAANAARMSTPQGCRLSYPVFACPSSGPFIAIHKLLAKLQERILCFNTLSKLWPRESGSKIAAAQQLHQHSDSHVSFKHVNYDAYIDKYAEIYRGLYANCRPSWAS</sequence>
<evidence type="ECO:0000256" key="1">
    <source>
        <dbReference type="ARBA" id="ARBA00022723"/>
    </source>
</evidence>
<comment type="caution">
    <text evidence="6">The sequence shown here is derived from an EMBL/GenBank/DDBJ whole genome shotgun (WGS) entry which is preliminary data.</text>
</comment>
<dbReference type="InterPro" id="IPR011011">
    <property type="entry name" value="Znf_FYVE_PHD"/>
</dbReference>
<proteinExistence type="predicted"/>
<gene>
    <name evidence="6" type="primary">zfyve28</name>
    <name evidence="6" type="ORF">SPIL2461_LOCUS3696</name>
</gene>
<dbReference type="InterPro" id="IPR017455">
    <property type="entry name" value="Znf_FYVE-rel"/>
</dbReference>
<dbReference type="OrthoDB" id="440725at2759"/>
<dbReference type="PANTHER" id="PTHR39490">
    <property type="entry name" value="ARRESTIN DOMAIN-CONTAINING PROTEIN D"/>
    <property type="match status" value="1"/>
</dbReference>
<evidence type="ECO:0000313" key="7">
    <source>
        <dbReference type="Proteomes" id="UP000649617"/>
    </source>
</evidence>
<keyword evidence="7" id="KW-1185">Reference proteome</keyword>
<dbReference type="Pfam" id="PF01363">
    <property type="entry name" value="FYVE"/>
    <property type="match status" value="1"/>
</dbReference>
<name>A0A812KVS0_SYMPI</name>
<dbReference type="PANTHER" id="PTHR39490:SF8">
    <property type="entry name" value="ZINC FINGER FYVE DOMAIN-CONTAINING PROTEIN 21"/>
    <property type="match status" value="1"/>
</dbReference>
<dbReference type="Gene3D" id="3.30.40.10">
    <property type="entry name" value="Zinc/RING finger domain, C3HC4 (zinc finger)"/>
    <property type="match status" value="1"/>
</dbReference>
<dbReference type="InterPro" id="IPR036527">
    <property type="entry name" value="SCP2_sterol-bd_dom_sf"/>
</dbReference>
<keyword evidence="1" id="KW-0479">Metal-binding</keyword>
<accession>A0A812KVS0</accession>
<dbReference type="InterPro" id="IPR052113">
    <property type="entry name" value="FYVE-type_Zinc_Finger"/>
</dbReference>
<protein>
    <submittedName>
        <fullName evidence="6">Zfyve28 protein</fullName>
    </submittedName>
</protein>
<keyword evidence="2 4" id="KW-0863">Zinc-finger</keyword>
<dbReference type="SUPFAM" id="SSF55718">
    <property type="entry name" value="SCP-like"/>
    <property type="match status" value="1"/>
</dbReference>
<dbReference type="PROSITE" id="PS50178">
    <property type="entry name" value="ZF_FYVE"/>
    <property type="match status" value="1"/>
</dbReference>
<dbReference type="EMBL" id="CAJNIZ010004562">
    <property type="protein sequence ID" value="CAE7233895.1"/>
    <property type="molecule type" value="Genomic_DNA"/>
</dbReference>
<dbReference type="AlphaFoldDB" id="A0A812KVS0"/>
<dbReference type="GO" id="GO:0008270">
    <property type="term" value="F:zinc ion binding"/>
    <property type="evidence" value="ECO:0007669"/>
    <property type="project" value="UniProtKB-KW"/>
</dbReference>
<evidence type="ECO:0000313" key="6">
    <source>
        <dbReference type="EMBL" id="CAE7233895.1"/>
    </source>
</evidence>
<dbReference type="SMART" id="SM00064">
    <property type="entry name" value="FYVE"/>
    <property type="match status" value="1"/>
</dbReference>
<evidence type="ECO:0000256" key="3">
    <source>
        <dbReference type="ARBA" id="ARBA00022833"/>
    </source>
</evidence>
<keyword evidence="3" id="KW-0862">Zinc</keyword>
<reference evidence="6" key="1">
    <citation type="submission" date="2021-02" db="EMBL/GenBank/DDBJ databases">
        <authorList>
            <person name="Dougan E. K."/>
            <person name="Rhodes N."/>
            <person name="Thang M."/>
            <person name="Chan C."/>
        </authorList>
    </citation>
    <scope>NUCLEOTIDE SEQUENCE</scope>
</reference>
<dbReference type="InterPro" id="IPR000306">
    <property type="entry name" value="Znf_FYVE"/>
</dbReference>
<feature type="domain" description="FYVE-type" evidence="5">
    <location>
        <begin position="69"/>
        <end position="122"/>
    </location>
</feature>
<dbReference type="Proteomes" id="UP000649617">
    <property type="component" value="Unassembled WGS sequence"/>
</dbReference>
<evidence type="ECO:0000259" key="5">
    <source>
        <dbReference type="PROSITE" id="PS50178"/>
    </source>
</evidence>
<dbReference type="SUPFAM" id="SSF57903">
    <property type="entry name" value="FYVE/PHD zinc finger"/>
    <property type="match status" value="1"/>
</dbReference>
<organism evidence="6 7">
    <name type="scientific">Symbiodinium pilosum</name>
    <name type="common">Dinoflagellate</name>
    <dbReference type="NCBI Taxonomy" id="2952"/>
    <lineage>
        <taxon>Eukaryota</taxon>
        <taxon>Sar</taxon>
        <taxon>Alveolata</taxon>
        <taxon>Dinophyceae</taxon>
        <taxon>Suessiales</taxon>
        <taxon>Symbiodiniaceae</taxon>
        <taxon>Symbiodinium</taxon>
    </lineage>
</organism>